<feature type="non-terminal residue" evidence="1">
    <location>
        <position position="161"/>
    </location>
</feature>
<dbReference type="EMBL" id="JANBUJ010000112">
    <property type="protein sequence ID" value="KAJ2774312.1"/>
    <property type="molecule type" value="Genomic_DNA"/>
</dbReference>
<evidence type="ECO:0000313" key="2">
    <source>
        <dbReference type="Proteomes" id="UP001140234"/>
    </source>
</evidence>
<reference evidence="1" key="1">
    <citation type="submission" date="2022-07" db="EMBL/GenBank/DDBJ databases">
        <title>Phylogenomic reconstructions and comparative analyses of Kickxellomycotina fungi.</title>
        <authorList>
            <person name="Reynolds N.K."/>
            <person name="Stajich J.E."/>
            <person name="Barry K."/>
            <person name="Grigoriev I.V."/>
            <person name="Crous P."/>
            <person name="Smith M.E."/>
        </authorList>
    </citation>
    <scope>NUCLEOTIDE SEQUENCE</scope>
    <source>
        <strain evidence="1">CBS 109366</strain>
    </source>
</reference>
<evidence type="ECO:0000313" key="1">
    <source>
        <dbReference type="EMBL" id="KAJ2774312.1"/>
    </source>
</evidence>
<dbReference type="Proteomes" id="UP001140234">
    <property type="component" value="Unassembled WGS sequence"/>
</dbReference>
<accession>A0ACC1K6A8</accession>
<protein>
    <submittedName>
        <fullName evidence="1">Uncharacterized protein</fullName>
    </submittedName>
</protein>
<name>A0ACC1K6A8_9FUNG</name>
<comment type="caution">
    <text evidence="1">The sequence shown here is derived from an EMBL/GenBank/DDBJ whole genome shotgun (WGS) entry which is preliminary data.</text>
</comment>
<organism evidence="1 2">
    <name type="scientific">Coemansia nantahalensis</name>
    <dbReference type="NCBI Taxonomy" id="2789366"/>
    <lineage>
        <taxon>Eukaryota</taxon>
        <taxon>Fungi</taxon>
        <taxon>Fungi incertae sedis</taxon>
        <taxon>Zoopagomycota</taxon>
        <taxon>Kickxellomycotina</taxon>
        <taxon>Kickxellomycetes</taxon>
        <taxon>Kickxellales</taxon>
        <taxon>Kickxellaceae</taxon>
        <taxon>Coemansia</taxon>
    </lineage>
</organism>
<sequence>MPRPQRKTAASRKPATRSSAAAAPTSKENRDAPHPLREQSPPAPESPEAGTSLGNKRKLSEPEQDIADKGQTPPKRALATPPESAGQKSPRYGRRRSSAVHRLSLTPVARRRTAADRLSGGSDLVLDSGLIDGISPIKPGRPAEPEAGLGLSDHDLGPHGL</sequence>
<keyword evidence="2" id="KW-1185">Reference proteome</keyword>
<gene>
    <name evidence="1" type="ORF">IWQ57_000886</name>
</gene>
<proteinExistence type="predicted"/>